<dbReference type="VEuPathDB" id="VectorBase:ASIC007515"/>
<reference evidence="6" key="2">
    <citation type="submission" date="2020-05" db="UniProtKB">
        <authorList>
            <consortium name="EnsemblMetazoa"/>
        </authorList>
    </citation>
    <scope>IDENTIFICATION</scope>
</reference>
<comment type="similarity">
    <text evidence="1">Belongs to the rtf2 family.</text>
</comment>
<evidence type="ECO:0000256" key="3">
    <source>
        <dbReference type="ARBA" id="ARBA00030367"/>
    </source>
</evidence>
<reference evidence="5 7" key="1">
    <citation type="journal article" date="2014" name="BMC Genomics">
        <title>Genome sequence of Anopheles sinensis provides insight into genetics basis of mosquito competence for malaria parasites.</title>
        <authorList>
            <person name="Zhou D."/>
            <person name="Zhang D."/>
            <person name="Ding G."/>
            <person name="Shi L."/>
            <person name="Hou Q."/>
            <person name="Ye Y."/>
            <person name="Xu Y."/>
            <person name="Zhou H."/>
            <person name="Xiong C."/>
            <person name="Li S."/>
            <person name="Yu J."/>
            <person name="Hong S."/>
            <person name="Yu X."/>
            <person name="Zou P."/>
            <person name="Chen C."/>
            <person name="Chang X."/>
            <person name="Wang W."/>
            <person name="Lv Y."/>
            <person name="Sun Y."/>
            <person name="Ma L."/>
            <person name="Shen B."/>
            <person name="Zhu C."/>
        </authorList>
    </citation>
    <scope>NUCLEOTIDE SEQUENCE [LARGE SCALE GENOMIC DNA]</scope>
</reference>
<keyword evidence="7" id="KW-1185">Reference proteome</keyword>
<gene>
    <name evidence="5" type="ORF">ZHAS_00007515</name>
</gene>
<feature type="compositionally biased region" description="Basic and acidic residues" evidence="4">
    <location>
        <begin position="497"/>
        <end position="513"/>
    </location>
</feature>
<dbReference type="InterPro" id="IPR027799">
    <property type="entry name" value="Rtf2_RING-finger"/>
</dbReference>
<evidence type="ECO:0000313" key="7">
    <source>
        <dbReference type="Proteomes" id="UP000030765"/>
    </source>
</evidence>
<proteinExistence type="inferred from homology"/>
<dbReference type="InterPro" id="IPR006735">
    <property type="entry name" value="Rtf2"/>
</dbReference>
<feature type="compositionally biased region" description="Low complexity" evidence="4">
    <location>
        <begin position="514"/>
        <end position="531"/>
    </location>
</feature>
<evidence type="ECO:0000256" key="1">
    <source>
        <dbReference type="ARBA" id="ARBA00009885"/>
    </source>
</evidence>
<dbReference type="PANTHER" id="PTHR12775">
    <property type="entry name" value="PROTEIN C20ORF43 HOMOLOG"/>
    <property type="match status" value="1"/>
</dbReference>
<sequence>MIILFRRYPWLKQTNIHGIKSFVDRSRKPEVLCVLMEMEGELDIVKLKAEFLHHIGDCSSAHMRLCLPQFILPFVSCWNKYSWLKGTSSANEHIILTPAIQRGRPVQELMCLINNTSANCTSSGEEPLITKSKLALPWQIVCIPVIGGSNERNEKCIISNYLLYTIDLELLSEAEKRNLNYIPSNGYLERSRPLFDNLLDKPYYIPRLWNYIFSSIQQRWNEFVYQHDPLESPDYDHRKYSGIGQLLSAVFISIVYVFGDFCSSFRTLKENPLDKIDYLQRLIEREIDKRNLTIRTIWATFLLSIEPVNLLKECIFLLWKIVATFTLMVPWYTLRETEAKDKDSERQFRWKHCALTQLRLQLPIVICALGRLYSKQNVIEALLDKEKMPESCSHIKSLKDIKNVNLTPNPAYDESKDDKSSPFICGLIGLEMSGQFRFVALWSCGCVFSERSLKEIKGKTCPLCQTPFTDEDIIILNGTEEDVDQMRTKMEARNARLKLEKKSKADKKSKSKEAAPTATVTSAEASGSAAASSSGLTDKKLVVPAAPKVNGEGSSKASLKPAVPNKRALISDKIGEDPVFKKSKDDYSVAKDPKASDVYKSLFTSHESEKDQKRAHWVTYNPFYN</sequence>
<evidence type="ECO:0000256" key="4">
    <source>
        <dbReference type="SAM" id="MobiDB-lite"/>
    </source>
</evidence>
<dbReference type="PANTHER" id="PTHR12775:SF0">
    <property type="entry name" value="REPLICATION TERMINATION FACTOR 2"/>
    <property type="match status" value="1"/>
</dbReference>
<dbReference type="EMBL" id="ATLV01015103">
    <property type="status" value="NOT_ANNOTATED_CDS"/>
    <property type="molecule type" value="Genomic_DNA"/>
</dbReference>
<accession>A0A084VQ11</accession>
<dbReference type="OrthoDB" id="8196708at2759"/>
<feature type="region of interest" description="Disordered" evidence="4">
    <location>
        <begin position="497"/>
        <end position="531"/>
    </location>
</feature>
<dbReference type="GO" id="GO:0006274">
    <property type="term" value="P:DNA replication termination"/>
    <property type="evidence" value="ECO:0007669"/>
    <property type="project" value="TreeGrafter"/>
</dbReference>
<evidence type="ECO:0000313" key="6">
    <source>
        <dbReference type="EnsemblMetazoa" id="ASIC007515-PA"/>
    </source>
</evidence>
<dbReference type="Pfam" id="PF04641">
    <property type="entry name" value="Rtf2"/>
    <property type="match status" value="1"/>
</dbReference>
<organism evidence="5">
    <name type="scientific">Anopheles sinensis</name>
    <name type="common">Mosquito</name>
    <dbReference type="NCBI Taxonomy" id="74873"/>
    <lineage>
        <taxon>Eukaryota</taxon>
        <taxon>Metazoa</taxon>
        <taxon>Ecdysozoa</taxon>
        <taxon>Arthropoda</taxon>
        <taxon>Hexapoda</taxon>
        <taxon>Insecta</taxon>
        <taxon>Pterygota</taxon>
        <taxon>Neoptera</taxon>
        <taxon>Endopterygota</taxon>
        <taxon>Diptera</taxon>
        <taxon>Nematocera</taxon>
        <taxon>Culicoidea</taxon>
        <taxon>Culicidae</taxon>
        <taxon>Anophelinae</taxon>
        <taxon>Anopheles</taxon>
    </lineage>
</organism>
<dbReference type="EMBL" id="KE525002">
    <property type="protein sequence ID" value="KFB40055.1"/>
    <property type="molecule type" value="Genomic_DNA"/>
</dbReference>
<protein>
    <recommendedName>
        <fullName evidence="2">Replication termination factor 2</fullName>
    </recommendedName>
    <alternativeName>
        <fullName evidence="3">Replication termination factor 2 domain-containing protein 1</fullName>
    </alternativeName>
</protein>
<dbReference type="AlphaFoldDB" id="A0A084VQ11"/>
<dbReference type="VEuPathDB" id="VectorBase:ASIS015498"/>
<dbReference type="STRING" id="74873.A0A084VQ11"/>
<dbReference type="CDD" id="cd16653">
    <property type="entry name" value="RING-like_Rtf2"/>
    <property type="match status" value="1"/>
</dbReference>
<dbReference type="EnsemblMetazoa" id="ASIC007515-RA">
    <property type="protein sequence ID" value="ASIC007515-PA"/>
    <property type="gene ID" value="ASIC007515"/>
</dbReference>
<name>A0A084VQ11_ANOSI</name>
<evidence type="ECO:0000313" key="5">
    <source>
        <dbReference type="EMBL" id="KFB40055.1"/>
    </source>
</evidence>
<evidence type="ECO:0000256" key="2">
    <source>
        <dbReference type="ARBA" id="ARBA00015157"/>
    </source>
</evidence>
<dbReference type="GO" id="GO:0005634">
    <property type="term" value="C:nucleus"/>
    <property type="evidence" value="ECO:0007669"/>
    <property type="project" value="TreeGrafter"/>
</dbReference>
<dbReference type="Proteomes" id="UP000030765">
    <property type="component" value="Unassembled WGS sequence"/>
</dbReference>